<dbReference type="Proteomes" id="UP000023435">
    <property type="component" value="Unassembled WGS sequence"/>
</dbReference>
<accession>A0A108U4L6</accession>
<organism evidence="2 3">
    <name type="scientific">Lysobacter capsici AZ78</name>
    <dbReference type="NCBI Taxonomy" id="1444315"/>
    <lineage>
        <taxon>Bacteria</taxon>
        <taxon>Pseudomonadati</taxon>
        <taxon>Pseudomonadota</taxon>
        <taxon>Gammaproteobacteria</taxon>
        <taxon>Lysobacterales</taxon>
        <taxon>Lysobacteraceae</taxon>
        <taxon>Lysobacter</taxon>
    </lineage>
</organism>
<dbReference type="EMBL" id="JAJA02000001">
    <property type="protein sequence ID" value="KWS02459.1"/>
    <property type="molecule type" value="Genomic_DNA"/>
</dbReference>
<proteinExistence type="predicted"/>
<gene>
    <name evidence="2" type="ORF">AZ78_0003</name>
</gene>
<reference evidence="2 3" key="1">
    <citation type="journal article" date="2014" name="Genome Announc.">
        <title>Draft Genome Sequence of Lysobacter capsici AZ78, a Bacterium Antagonistic to Plant-Pathogenic Oomycetes.</title>
        <authorList>
            <person name="Puopolo G."/>
            <person name="Sonego P."/>
            <person name="Engelen K."/>
            <person name="Pertot I."/>
        </authorList>
    </citation>
    <scope>NUCLEOTIDE SEQUENCE [LARGE SCALE GENOMIC DNA]</scope>
    <source>
        <strain evidence="2 3">AZ78</strain>
    </source>
</reference>
<sequence>MHLHRRQRAAGLARRGRCLSRCGLLGNGRRTGKRKRRRDGSRKRGRRQGAGPGG</sequence>
<protein>
    <submittedName>
        <fullName evidence="2">Uncharacterized protein</fullName>
    </submittedName>
</protein>
<feature type="compositionally biased region" description="Basic residues" evidence="1">
    <location>
        <begin position="30"/>
        <end position="47"/>
    </location>
</feature>
<evidence type="ECO:0000313" key="2">
    <source>
        <dbReference type="EMBL" id="KWS02459.1"/>
    </source>
</evidence>
<keyword evidence="3" id="KW-1185">Reference proteome</keyword>
<evidence type="ECO:0000313" key="3">
    <source>
        <dbReference type="Proteomes" id="UP000023435"/>
    </source>
</evidence>
<dbReference type="AlphaFoldDB" id="A0A108U4L6"/>
<evidence type="ECO:0000256" key="1">
    <source>
        <dbReference type="SAM" id="MobiDB-lite"/>
    </source>
</evidence>
<feature type="region of interest" description="Disordered" evidence="1">
    <location>
        <begin position="22"/>
        <end position="54"/>
    </location>
</feature>
<name>A0A108U4L6_9GAMM</name>
<comment type="caution">
    <text evidence="2">The sequence shown here is derived from an EMBL/GenBank/DDBJ whole genome shotgun (WGS) entry which is preliminary data.</text>
</comment>